<dbReference type="Proteomes" id="UP000248863">
    <property type="component" value="Unassembled WGS sequence"/>
</dbReference>
<dbReference type="AlphaFoldDB" id="A0A327KW88"/>
<dbReference type="Gene3D" id="3.30.160.100">
    <property type="entry name" value="Ribosome hibernation promotion factor-like"/>
    <property type="match status" value="1"/>
</dbReference>
<accession>A0A327KW88</accession>
<dbReference type="SUPFAM" id="SSF88659">
    <property type="entry name" value="Sigma3 and sigma4 domains of RNA polymerase sigma factors"/>
    <property type="match status" value="1"/>
</dbReference>
<gene>
    <name evidence="2" type="ORF">CH338_00175</name>
</gene>
<evidence type="ECO:0000313" key="3">
    <source>
        <dbReference type="Proteomes" id="UP000248863"/>
    </source>
</evidence>
<dbReference type="Pfam" id="PF02482">
    <property type="entry name" value="Ribosomal_S30AE"/>
    <property type="match status" value="1"/>
</dbReference>
<feature type="compositionally biased region" description="Polar residues" evidence="1">
    <location>
        <begin position="227"/>
        <end position="239"/>
    </location>
</feature>
<dbReference type="InterPro" id="IPR003489">
    <property type="entry name" value="RHF/RaiA"/>
</dbReference>
<dbReference type="InterPro" id="IPR036567">
    <property type="entry name" value="RHF-like"/>
</dbReference>
<organism evidence="2 3">
    <name type="scientific">Rhodoplanes elegans</name>
    <dbReference type="NCBI Taxonomy" id="29408"/>
    <lineage>
        <taxon>Bacteria</taxon>
        <taxon>Pseudomonadati</taxon>
        <taxon>Pseudomonadota</taxon>
        <taxon>Alphaproteobacteria</taxon>
        <taxon>Hyphomicrobiales</taxon>
        <taxon>Nitrobacteraceae</taxon>
        <taxon>Rhodoplanes</taxon>
    </lineage>
</organism>
<evidence type="ECO:0008006" key="4">
    <source>
        <dbReference type="Google" id="ProtNLM"/>
    </source>
</evidence>
<sequence length="307" mass="34732">MTANSGQNANHFGWNIVTHGLHGHPFLRQKIHSKIRTLERHLQRFPADAVHLLIELERHPRKEEHRAVLTLRLPSHILHADKSAKSVIAALSSAVKALLEELRDLKERLREEPQWKRKTRRNKLSFSSVPRESGAEPQSATAMREAFVESHRSRLTRFARRVANRARSQGDQITDRELAELVGEAEDKLAALSKRQKPTNDRAQLYRLVREAIAQRGGGSRKEHTPSAPSSPTEGTSPKSGLLSAMDQVLATLSPFEQEVFDLHYVEGFETYEIAMIARKPESQVKDAIQAIENQIRGSLRSEPVEK</sequence>
<feature type="region of interest" description="Disordered" evidence="1">
    <location>
        <begin position="114"/>
        <end position="144"/>
    </location>
</feature>
<protein>
    <recommendedName>
        <fullName evidence="4">Ribosomal subunit interface protein</fullName>
    </recommendedName>
</protein>
<reference evidence="2 3" key="1">
    <citation type="submission" date="2017-07" db="EMBL/GenBank/DDBJ databases">
        <title>Draft Genome Sequences of Select Purple Nonsulfur Bacteria.</title>
        <authorList>
            <person name="Lasarre B."/>
            <person name="Mckinlay J.B."/>
        </authorList>
    </citation>
    <scope>NUCLEOTIDE SEQUENCE [LARGE SCALE GENOMIC DNA]</scope>
    <source>
        <strain evidence="2 3">DSM 11907</strain>
    </source>
</reference>
<dbReference type="InterPro" id="IPR013324">
    <property type="entry name" value="RNA_pol_sigma_r3/r4-like"/>
</dbReference>
<dbReference type="SUPFAM" id="SSF69754">
    <property type="entry name" value="Ribosome binding protein Y (YfiA homologue)"/>
    <property type="match status" value="1"/>
</dbReference>
<dbReference type="EMBL" id="NPEU01000001">
    <property type="protein sequence ID" value="RAI42356.1"/>
    <property type="molecule type" value="Genomic_DNA"/>
</dbReference>
<feature type="region of interest" description="Disordered" evidence="1">
    <location>
        <begin position="213"/>
        <end position="241"/>
    </location>
</feature>
<dbReference type="Gene3D" id="1.20.140.160">
    <property type="match status" value="1"/>
</dbReference>
<proteinExistence type="predicted"/>
<evidence type="ECO:0000313" key="2">
    <source>
        <dbReference type="EMBL" id="RAI42356.1"/>
    </source>
</evidence>
<name>A0A327KW88_9BRAD</name>
<evidence type="ECO:0000256" key="1">
    <source>
        <dbReference type="SAM" id="MobiDB-lite"/>
    </source>
</evidence>
<keyword evidence="3" id="KW-1185">Reference proteome</keyword>
<comment type="caution">
    <text evidence="2">The sequence shown here is derived from an EMBL/GenBank/DDBJ whole genome shotgun (WGS) entry which is preliminary data.</text>
</comment>
<feature type="compositionally biased region" description="Polar residues" evidence="1">
    <location>
        <begin position="124"/>
        <end position="141"/>
    </location>
</feature>
<dbReference type="RefSeq" id="WP_244670573.1">
    <property type="nucleotide sequence ID" value="NZ_NHSK01000156.1"/>
</dbReference>